<evidence type="ECO:0000313" key="3">
    <source>
        <dbReference type="EMBL" id="KAK0751335.1"/>
    </source>
</evidence>
<dbReference type="AlphaFoldDB" id="A0AA40K9X1"/>
<evidence type="ECO:0000313" key="4">
    <source>
        <dbReference type="Proteomes" id="UP001172155"/>
    </source>
</evidence>
<feature type="region of interest" description="Disordered" evidence="1">
    <location>
        <begin position="1"/>
        <end position="25"/>
    </location>
</feature>
<sequence length="729" mass="81953">MSEFSSVSQLSQRSSAADTPPPQSPNLCRECSELVFNPRAPLFSSRNPFAQTQKPMLGSLDEIQSRRCPFCALISHAVFEIQRSDALILEPDQQIGVWWGESTGLSGFNLLFKGKGNSRGTIISILAANPATSLRPQTNPSVPLPPACLREVHRSEISIDRAQRWVKHCRDNHNQCRVQTVKGASIPSVFPSLEVIRLIDVRERCLIETRRFLRYTTLSYVWGNTSSLRLTRANMALLSEPGGLQKRWTLLARTIRDAIDLVDKMGERFLWVDSLCLVQNDPADLKLGTAVMDLVYAQSTLTIIAASGHDANAGLPGVHHGTRHPRQELRVVRQGLTMGVHTTLADLVKRTVYNTRAWTYQEQHLSRRSLYFIDNQVFFRCAEATFSENTLDSASCKAKPYESELRQRPGTDGSAAGFVRTVSEYSTKTLTYQGDALRAMSGIIRRLSSLMRCDWFDGAPAAFFDVSMLFTSPNLLRRRKDFPSYSWTGWIGCTSFELPLLNTSGAVIGGPTMAFGVSSADEESVNSWLRTKTWIIWYQQDSQGHRPRLVWDPEDNQDFPFHDLSYTGYRQRSSFEVPSSVKLSLPTRTTTPSRGWQPTRAFPSYPILRFWTLSVVLKVRISDAVRGIGDVVNRFGQVCGTLRIDGFEETTAFESEDPFQFVILSRTTIDSRIFMTFGPQVNSLNNMFYALCVEWEGGIAERRGLGVVTLESIDQSFSPGPVWQEIFLA</sequence>
<comment type="caution">
    <text evidence="3">The sequence shown here is derived from an EMBL/GenBank/DDBJ whole genome shotgun (WGS) entry which is preliminary data.</text>
</comment>
<evidence type="ECO:0000259" key="2">
    <source>
        <dbReference type="Pfam" id="PF06985"/>
    </source>
</evidence>
<dbReference type="Proteomes" id="UP001172155">
    <property type="component" value="Unassembled WGS sequence"/>
</dbReference>
<feature type="domain" description="Heterokaryon incompatibility" evidence="2">
    <location>
        <begin position="215"/>
        <end position="362"/>
    </location>
</feature>
<dbReference type="InterPro" id="IPR010730">
    <property type="entry name" value="HET"/>
</dbReference>
<dbReference type="Pfam" id="PF06985">
    <property type="entry name" value="HET"/>
    <property type="match status" value="1"/>
</dbReference>
<organism evidence="3 4">
    <name type="scientific">Schizothecium vesticola</name>
    <dbReference type="NCBI Taxonomy" id="314040"/>
    <lineage>
        <taxon>Eukaryota</taxon>
        <taxon>Fungi</taxon>
        <taxon>Dikarya</taxon>
        <taxon>Ascomycota</taxon>
        <taxon>Pezizomycotina</taxon>
        <taxon>Sordariomycetes</taxon>
        <taxon>Sordariomycetidae</taxon>
        <taxon>Sordariales</taxon>
        <taxon>Schizotheciaceae</taxon>
        <taxon>Schizothecium</taxon>
    </lineage>
</organism>
<dbReference type="PANTHER" id="PTHR33112:SF12">
    <property type="entry name" value="HETEROKARYON INCOMPATIBILITY DOMAIN-CONTAINING PROTEIN"/>
    <property type="match status" value="1"/>
</dbReference>
<reference evidence="3" key="1">
    <citation type="submission" date="2023-06" db="EMBL/GenBank/DDBJ databases">
        <title>Genome-scale phylogeny and comparative genomics of the fungal order Sordariales.</title>
        <authorList>
            <consortium name="Lawrence Berkeley National Laboratory"/>
            <person name="Hensen N."/>
            <person name="Bonometti L."/>
            <person name="Westerberg I."/>
            <person name="Brannstrom I.O."/>
            <person name="Guillou S."/>
            <person name="Cros-Aarteil S."/>
            <person name="Calhoun S."/>
            <person name="Haridas S."/>
            <person name="Kuo A."/>
            <person name="Mondo S."/>
            <person name="Pangilinan J."/>
            <person name="Riley R."/>
            <person name="LaButti K."/>
            <person name="Andreopoulos B."/>
            <person name="Lipzen A."/>
            <person name="Chen C."/>
            <person name="Yanf M."/>
            <person name="Daum C."/>
            <person name="Ng V."/>
            <person name="Clum A."/>
            <person name="Steindorff A."/>
            <person name="Ohm R."/>
            <person name="Martin F."/>
            <person name="Silar P."/>
            <person name="Natvig D."/>
            <person name="Lalanne C."/>
            <person name="Gautier V."/>
            <person name="Ament-velasquez S.L."/>
            <person name="Kruys A."/>
            <person name="Hutchinson M.I."/>
            <person name="Powell A.J."/>
            <person name="Barry K."/>
            <person name="Miller A.N."/>
            <person name="Grigoriev I.V."/>
            <person name="Debuchy R."/>
            <person name="Gladieux P."/>
            <person name="Thoren M.H."/>
            <person name="Johannesson H."/>
        </authorList>
    </citation>
    <scope>NUCLEOTIDE SEQUENCE</scope>
    <source>
        <strain evidence="3">SMH3187-1</strain>
    </source>
</reference>
<dbReference type="PANTHER" id="PTHR33112">
    <property type="entry name" value="DOMAIN PROTEIN, PUTATIVE-RELATED"/>
    <property type="match status" value="1"/>
</dbReference>
<protein>
    <submittedName>
        <fullName evidence="3">Heterokaryon incompatibility protein-domain-containing protein</fullName>
    </submittedName>
</protein>
<accession>A0AA40K9X1</accession>
<name>A0AA40K9X1_9PEZI</name>
<gene>
    <name evidence="3" type="ORF">B0T18DRAFT_66599</name>
</gene>
<dbReference type="EMBL" id="JAUKUD010000002">
    <property type="protein sequence ID" value="KAK0751335.1"/>
    <property type="molecule type" value="Genomic_DNA"/>
</dbReference>
<evidence type="ECO:0000256" key="1">
    <source>
        <dbReference type="SAM" id="MobiDB-lite"/>
    </source>
</evidence>
<feature type="compositionally biased region" description="Low complexity" evidence="1">
    <location>
        <begin position="1"/>
        <end position="15"/>
    </location>
</feature>
<proteinExistence type="predicted"/>
<keyword evidence="4" id="KW-1185">Reference proteome</keyword>